<dbReference type="EMBL" id="JAEKNS010000131">
    <property type="protein sequence ID" value="MBJ7595691.1"/>
    <property type="molecule type" value="Genomic_DNA"/>
</dbReference>
<evidence type="ECO:0000313" key="3">
    <source>
        <dbReference type="Proteomes" id="UP000606991"/>
    </source>
</evidence>
<dbReference type="AlphaFoldDB" id="A0A934JU05"/>
<protein>
    <recommendedName>
        <fullName evidence="4">Cohesin domain-containing protein</fullName>
    </recommendedName>
</protein>
<keyword evidence="1" id="KW-0732">Signal</keyword>
<accession>A0A934JU05</accession>
<evidence type="ECO:0000313" key="2">
    <source>
        <dbReference type="EMBL" id="MBJ7595691.1"/>
    </source>
</evidence>
<name>A0A934JU05_9BACT</name>
<feature type="signal peptide" evidence="1">
    <location>
        <begin position="1"/>
        <end position="24"/>
    </location>
</feature>
<evidence type="ECO:0008006" key="4">
    <source>
        <dbReference type="Google" id="ProtNLM"/>
    </source>
</evidence>
<evidence type="ECO:0000256" key="1">
    <source>
        <dbReference type="SAM" id="SignalP"/>
    </source>
</evidence>
<dbReference type="PROSITE" id="PS51257">
    <property type="entry name" value="PROKAR_LIPOPROTEIN"/>
    <property type="match status" value="1"/>
</dbReference>
<organism evidence="2 3">
    <name type="scientific">Candidatus Aeolococcus gillhamiae</name>
    <dbReference type="NCBI Taxonomy" id="3127015"/>
    <lineage>
        <taxon>Bacteria</taxon>
        <taxon>Bacillati</taxon>
        <taxon>Candidatus Dormiibacterota</taxon>
        <taxon>Candidatus Dormibacteria</taxon>
        <taxon>Candidatus Aeolococcales</taxon>
        <taxon>Candidatus Aeolococcaceae</taxon>
        <taxon>Candidatus Aeolococcus</taxon>
    </lineage>
</organism>
<feature type="chain" id="PRO_5036727618" description="Cohesin domain-containing protein" evidence="1">
    <location>
        <begin position="25"/>
        <end position="143"/>
    </location>
</feature>
<dbReference type="RefSeq" id="WP_337313030.1">
    <property type="nucleotide sequence ID" value="NZ_JAEKNS010000131.1"/>
</dbReference>
<proteinExistence type="predicted"/>
<gene>
    <name evidence="2" type="ORF">JF886_12680</name>
</gene>
<reference evidence="2 3" key="1">
    <citation type="submission" date="2020-10" db="EMBL/GenBank/DDBJ databases">
        <title>Ca. Dormibacterota MAGs.</title>
        <authorList>
            <person name="Montgomery K."/>
        </authorList>
    </citation>
    <scope>NUCLEOTIDE SEQUENCE [LARGE SCALE GENOMIC DNA]</scope>
    <source>
        <strain evidence="2">SC8812_S17_18</strain>
    </source>
</reference>
<sequence length="143" mass="14576">MRLLRRLLGPACVAVLLACVSGCGDDTKLPQAPSASPFATRSVSVGQQGNARATIDTASVTFKLDESRSLVAHLTVRSTAKSTIAISIRGSLYDPHHALIGDVSGGQINVSPGSATAVELTGPAPLGTIASVTFELTAKPTPP</sequence>
<comment type="caution">
    <text evidence="2">The sequence shown here is derived from an EMBL/GenBank/DDBJ whole genome shotgun (WGS) entry which is preliminary data.</text>
</comment>
<dbReference type="Proteomes" id="UP000606991">
    <property type="component" value="Unassembled WGS sequence"/>
</dbReference>